<dbReference type="OrthoDB" id="9802264at2"/>
<dbReference type="Pfam" id="PF00005">
    <property type="entry name" value="ABC_tran"/>
    <property type="match status" value="1"/>
</dbReference>
<dbReference type="InterPro" id="IPR003439">
    <property type="entry name" value="ABC_transporter-like_ATP-bd"/>
</dbReference>
<dbReference type="RefSeq" id="WP_085495434.1">
    <property type="nucleotide sequence ID" value="NZ_FXAO01000001.1"/>
</dbReference>
<dbReference type="GO" id="GO:0005524">
    <property type="term" value="F:ATP binding"/>
    <property type="evidence" value="ECO:0007669"/>
    <property type="project" value="UniProtKB-KW"/>
</dbReference>
<dbReference type="SMART" id="SM00382">
    <property type="entry name" value="AAA"/>
    <property type="match status" value="1"/>
</dbReference>
<dbReference type="InterPro" id="IPR050093">
    <property type="entry name" value="ABC_SmlMolc_Importer"/>
</dbReference>
<dbReference type="STRING" id="188872.SAMN03080602_00262"/>
<dbReference type="GO" id="GO:0016887">
    <property type="term" value="F:ATP hydrolysis activity"/>
    <property type="evidence" value="ECO:0007669"/>
    <property type="project" value="InterPro"/>
</dbReference>
<organism evidence="5 6">
    <name type="scientific">Arenibacter troitsensis</name>
    <dbReference type="NCBI Taxonomy" id="188872"/>
    <lineage>
        <taxon>Bacteria</taxon>
        <taxon>Pseudomonadati</taxon>
        <taxon>Bacteroidota</taxon>
        <taxon>Flavobacteriia</taxon>
        <taxon>Flavobacteriales</taxon>
        <taxon>Flavobacteriaceae</taxon>
        <taxon>Arenibacter</taxon>
    </lineage>
</organism>
<dbReference type="Proteomes" id="UP000193420">
    <property type="component" value="Unassembled WGS sequence"/>
</dbReference>
<evidence type="ECO:0000313" key="6">
    <source>
        <dbReference type="Proteomes" id="UP000193420"/>
    </source>
</evidence>
<dbReference type="InterPro" id="IPR027417">
    <property type="entry name" value="P-loop_NTPase"/>
</dbReference>
<dbReference type="Gene3D" id="3.40.50.300">
    <property type="entry name" value="P-loop containing nucleotide triphosphate hydrolases"/>
    <property type="match status" value="1"/>
</dbReference>
<evidence type="ECO:0000256" key="2">
    <source>
        <dbReference type="ARBA" id="ARBA00022741"/>
    </source>
</evidence>
<evidence type="ECO:0000259" key="4">
    <source>
        <dbReference type="PROSITE" id="PS50893"/>
    </source>
</evidence>
<dbReference type="AlphaFoldDB" id="A0A1X7I1W8"/>
<evidence type="ECO:0000313" key="5">
    <source>
        <dbReference type="EMBL" id="SMG07636.1"/>
    </source>
</evidence>
<sequence>MIRLNLKKTLQSAGGKMVLDLQLNIKKGEFVTLFGESGAGKTSTLRMLSGLLRPDSGTIEVGEATWFSSQENIDLKPQQRKVGYVFQDYALFPNMNVRQNLEYALQKNQDSAKIEELLEFAELGELQQRKPETLSGGQKQRVALARALVQRPEILILDEPLSALDLKMRIKLQEYLLKVHKKYKLTTILVSHDIAEIVKLSDSVFELQNGSVIKKGAATDFFGLNRTSAKFRFSGEVLKIQREDVLYVISVLIGNDIIRVVSDPKEAELLEIGDRVFVASKAFNPIIQKI</sequence>
<proteinExistence type="predicted"/>
<dbReference type="PROSITE" id="PS00211">
    <property type="entry name" value="ABC_TRANSPORTER_1"/>
    <property type="match status" value="1"/>
</dbReference>
<gene>
    <name evidence="5" type="ORF">SAMN03080602_00262</name>
</gene>
<evidence type="ECO:0000256" key="1">
    <source>
        <dbReference type="ARBA" id="ARBA00022448"/>
    </source>
</evidence>
<keyword evidence="6" id="KW-1185">Reference proteome</keyword>
<protein>
    <submittedName>
        <fullName evidence="5">Molybdate transport system ATP-binding protein</fullName>
    </submittedName>
</protein>
<name>A0A1X7I1W8_9FLAO</name>
<dbReference type="InterPro" id="IPR017871">
    <property type="entry name" value="ABC_transporter-like_CS"/>
</dbReference>
<reference evidence="6" key="1">
    <citation type="submission" date="2017-04" db="EMBL/GenBank/DDBJ databases">
        <authorList>
            <person name="Varghese N."/>
            <person name="Submissions S."/>
        </authorList>
    </citation>
    <scope>NUCLEOTIDE SEQUENCE [LARGE SCALE GENOMIC DNA]</scope>
    <source>
        <strain evidence="6">DSM 19835</strain>
    </source>
</reference>
<keyword evidence="2" id="KW-0547">Nucleotide-binding</keyword>
<dbReference type="InterPro" id="IPR003593">
    <property type="entry name" value="AAA+_ATPase"/>
</dbReference>
<evidence type="ECO:0000256" key="3">
    <source>
        <dbReference type="ARBA" id="ARBA00022840"/>
    </source>
</evidence>
<feature type="domain" description="ABC transporter" evidence="4">
    <location>
        <begin position="1"/>
        <end position="234"/>
    </location>
</feature>
<dbReference type="SUPFAM" id="SSF52540">
    <property type="entry name" value="P-loop containing nucleoside triphosphate hydrolases"/>
    <property type="match status" value="1"/>
</dbReference>
<dbReference type="EMBL" id="FXAO01000001">
    <property type="protein sequence ID" value="SMG07636.1"/>
    <property type="molecule type" value="Genomic_DNA"/>
</dbReference>
<keyword evidence="3 5" id="KW-0067">ATP-binding</keyword>
<dbReference type="PROSITE" id="PS50893">
    <property type="entry name" value="ABC_TRANSPORTER_2"/>
    <property type="match status" value="1"/>
</dbReference>
<dbReference type="PANTHER" id="PTHR42781">
    <property type="entry name" value="SPERMIDINE/PUTRESCINE IMPORT ATP-BINDING PROTEIN POTA"/>
    <property type="match status" value="1"/>
</dbReference>
<accession>A0A1X7I1W8</accession>
<keyword evidence="1" id="KW-0813">Transport</keyword>
<dbReference type="PANTHER" id="PTHR42781:SF4">
    <property type="entry name" value="SPERMIDINE_PUTRESCINE IMPORT ATP-BINDING PROTEIN POTA"/>
    <property type="match status" value="1"/>
</dbReference>